<evidence type="ECO:0000313" key="2">
    <source>
        <dbReference type="Proteomes" id="UP001063350"/>
    </source>
</evidence>
<protein>
    <recommendedName>
        <fullName evidence="3">Toprim domain-containing protein</fullName>
    </recommendedName>
</protein>
<dbReference type="Gene3D" id="3.40.1360.10">
    <property type="match status" value="1"/>
</dbReference>
<evidence type="ECO:0000313" key="1">
    <source>
        <dbReference type="EMBL" id="BCO08796.1"/>
    </source>
</evidence>
<name>A0A915U9C0_9BACT</name>
<dbReference type="RefSeq" id="WP_267928698.1">
    <property type="nucleotide sequence ID" value="NZ_AP024233.1"/>
</dbReference>
<dbReference type="AlphaFoldDB" id="A0A915U9C0"/>
<dbReference type="InterPro" id="IPR034154">
    <property type="entry name" value="TOPRIM_DnaG/twinkle"/>
</dbReference>
<dbReference type="KEGG" id="ddu:GF1_11720"/>
<dbReference type="CDD" id="cd01029">
    <property type="entry name" value="TOPRIM_primases"/>
    <property type="match status" value="1"/>
</dbReference>
<proteinExistence type="predicted"/>
<keyword evidence="2" id="KW-1185">Reference proteome</keyword>
<dbReference type="Pfam" id="PF13155">
    <property type="entry name" value="Toprim_2"/>
    <property type="match status" value="1"/>
</dbReference>
<organism evidence="1 2">
    <name type="scientific">Desulfolithobacter dissulfuricans</name>
    <dbReference type="NCBI Taxonomy" id="2795293"/>
    <lineage>
        <taxon>Bacteria</taxon>
        <taxon>Pseudomonadati</taxon>
        <taxon>Thermodesulfobacteriota</taxon>
        <taxon>Desulfobulbia</taxon>
        <taxon>Desulfobulbales</taxon>
        <taxon>Desulfobulbaceae</taxon>
        <taxon>Desulfolithobacter</taxon>
    </lineage>
</organism>
<gene>
    <name evidence="1" type="ORF">GF1_11720</name>
</gene>
<dbReference type="EMBL" id="AP024233">
    <property type="protein sequence ID" value="BCO08796.1"/>
    <property type="molecule type" value="Genomic_DNA"/>
</dbReference>
<dbReference type="Proteomes" id="UP001063350">
    <property type="component" value="Chromosome"/>
</dbReference>
<dbReference type="SUPFAM" id="SSF56731">
    <property type="entry name" value="DNA primase core"/>
    <property type="match status" value="1"/>
</dbReference>
<sequence>MMDLPDITLSELKQSEYWTPKTRISGNTIQGLTCSVCGFVGVGWAYLSAPYSINCNRLNHCGARTKTLDLLDIRKDIEKHFKPTRQDPQRPARAYLESRGIRQALKGLKFYYQKNVRNSGTGAVMFPIGKDEKGKTVANGRLLSPPSGVGKTHNSGSTSGIFWQHPGIEYDPYSPTYVVEGIIDALSLVEIGHQAIAVLAAGQDPKKLDLARFKKLVPAFDNDLAGARATKKWIDIYPDMQPIMPDRGMDWNDLLCSGPAEDVKKRFSESLPRFLVNAQLALAGSAHEYATIYHGFFGYPPGIFVHDGCTHFAFLKKRGDEARLVVERCGRFTLKVVSYRKDTSNPENPEYRYHLEIQPKGSRPVQTAASGRDLATPRGLKEFFLTRAKVAFEANANAATAIATTITSSKAPRCFSTP</sequence>
<accession>A0A915U9C0</accession>
<evidence type="ECO:0008006" key="3">
    <source>
        <dbReference type="Google" id="ProtNLM"/>
    </source>
</evidence>
<reference evidence="1" key="1">
    <citation type="submission" date="2020-12" db="EMBL/GenBank/DDBJ databases">
        <title>Desulfobium dissulfuricans gen. nov., sp. nov., a novel mesophilic, sulfate-reducing bacterium isolated from a deep-sea hydrothermal vent.</title>
        <authorList>
            <person name="Hashimoto Y."/>
            <person name="Tame A."/>
            <person name="Sawayama S."/>
            <person name="Miyazaki J."/>
            <person name="Takai K."/>
            <person name="Nakagawa S."/>
        </authorList>
    </citation>
    <scope>NUCLEOTIDE SEQUENCE</scope>
    <source>
        <strain evidence="1">GF1</strain>
    </source>
</reference>